<dbReference type="Proteomes" id="UP000522262">
    <property type="component" value="Unassembled WGS sequence"/>
</dbReference>
<organism evidence="1 2">
    <name type="scientific">Fusarium mexicanum</name>
    <dbReference type="NCBI Taxonomy" id="751941"/>
    <lineage>
        <taxon>Eukaryota</taxon>
        <taxon>Fungi</taxon>
        <taxon>Dikarya</taxon>
        <taxon>Ascomycota</taxon>
        <taxon>Pezizomycotina</taxon>
        <taxon>Sordariomycetes</taxon>
        <taxon>Hypocreomycetidae</taxon>
        <taxon>Hypocreales</taxon>
        <taxon>Nectriaceae</taxon>
        <taxon>Fusarium</taxon>
        <taxon>Fusarium fujikuroi species complex</taxon>
    </lineage>
</organism>
<protein>
    <submittedName>
        <fullName evidence="1">Uncharacterized protein</fullName>
    </submittedName>
</protein>
<keyword evidence="2" id="KW-1185">Reference proteome</keyword>
<gene>
    <name evidence="1" type="ORF">FMEXI_9173</name>
</gene>
<comment type="caution">
    <text evidence="1">The sequence shown here is derived from an EMBL/GenBank/DDBJ whole genome shotgun (WGS) entry which is preliminary data.</text>
</comment>
<evidence type="ECO:0000313" key="2">
    <source>
        <dbReference type="Proteomes" id="UP000522262"/>
    </source>
</evidence>
<dbReference type="AlphaFoldDB" id="A0A8H5IN32"/>
<reference evidence="1 2" key="1">
    <citation type="submission" date="2020-05" db="EMBL/GenBank/DDBJ databases">
        <title>Identification and distribution of gene clusters putatively required for synthesis of sphingolipid metabolism inhibitors in phylogenetically diverse species of the filamentous fungus Fusarium.</title>
        <authorList>
            <person name="Kim H.-S."/>
            <person name="Busman M."/>
            <person name="Brown D.W."/>
            <person name="Divon H."/>
            <person name="Uhlig S."/>
            <person name="Proctor R.H."/>
        </authorList>
    </citation>
    <scope>NUCLEOTIDE SEQUENCE [LARGE SCALE GENOMIC DNA]</scope>
    <source>
        <strain evidence="1 2">NRRL 53147</strain>
    </source>
</reference>
<evidence type="ECO:0000313" key="1">
    <source>
        <dbReference type="EMBL" id="KAF5538953.1"/>
    </source>
</evidence>
<proteinExistence type="predicted"/>
<name>A0A8H5IN32_9HYPO</name>
<dbReference type="EMBL" id="JAAOAM010000209">
    <property type="protein sequence ID" value="KAF5538953.1"/>
    <property type="molecule type" value="Genomic_DNA"/>
</dbReference>
<sequence>MKLILISVPLYSLACTSFSIKEPLPRHLEEPIKMIEESLLKAHGIAVPEDGSTVFNYELRLSEMRDREHQFLLWQRRCIKKTEQEMRDCWLGSRKLMVLDLAFDLRDYWSDENIRRKINQQADLARESILREDEGVDDNDELPDVHRV</sequence>
<accession>A0A8H5IN32</accession>